<gene>
    <name evidence="1" type="ORF">P9H32_14715</name>
</gene>
<dbReference type="EMBL" id="JARVCO010000012">
    <property type="protein sequence ID" value="MDZ8119879.1"/>
    <property type="molecule type" value="Genomic_DNA"/>
</dbReference>
<evidence type="ECO:0000313" key="1">
    <source>
        <dbReference type="EMBL" id="MDZ8119879.1"/>
    </source>
</evidence>
<dbReference type="RefSeq" id="WP_322609661.1">
    <property type="nucleotide sequence ID" value="NZ_JARVCO010000012.1"/>
</dbReference>
<reference evidence="1 2" key="1">
    <citation type="journal article" date="2024" name="Appl. Environ. Microbiol.">
        <title>Pontiella agarivorans sp. nov., a novel marine anaerobic bacterium capable of degrading macroalgal polysaccharides and fixing nitrogen.</title>
        <authorList>
            <person name="Liu N."/>
            <person name="Kivenson V."/>
            <person name="Peng X."/>
            <person name="Cui Z."/>
            <person name="Lankiewicz T.S."/>
            <person name="Gosselin K.M."/>
            <person name="English C.J."/>
            <person name="Blair E.M."/>
            <person name="O'Malley M.A."/>
            <person name="Valentine D.L."/>
        </authorList>
    </citation>
    <scope>NUCLEOTIDE SEQUENCE [LARGE SCALE GENOMIC DNA]</scope>
    <source>
        <strain evidence="1 2">NLcol2</strain>
    </source>
</reference>
<name>A0ABU5N0B7_9BACT</name>
<sequence length="600" mass="66509">MALFNVQAQWVTETYELKQGWNAVFLHIDPSHVSIPELLDRDINSPITQIWRWNAPSTGNFYEDPFEYTQVATGWKQWIVSDPFKGLQTMVGGMAYLVETGSDYSWAIKGRPVVPAYDWNVDGLNLFGFPTDKTSPATFEDYFNASAELQATDYTFYSYNGIQLDSTNPKKIHPFLYRNEALNRGQAYWMSGGETFNRYFGPFEVDLSGREGLNYRDSGSALSLRIRNMSGQPVTVQMDLLPSENPPAGEPMIDGLPQLLVRGPTDPETLTAGFEILIPGAGNGSQWTLAEKDEEGSEIEVVLGLDRAAITDPPGSLLAGILNFSDSGGMLDIHVPIQADVSSDAGLWVGQALVTEVGQYLKTYAAGSTDPLIVTNADLVVTNDLQISEEGSYIVDSVNRNIESVARPYPLRLIVHSPESGNALLMQQVYFGVDAFSRPVITREESVLDPEKYDQARRVTAIHLPWSEENPGWLFDGTLERGGAISARIITAFNDQRSNPFLHTYHPDHDNLDSRFKQELGQGAESYTIEREIMLNVAPPGTNFSDRVQAHQQLTGSYQEVIRVMGLPRAGGTNDTQIFEVHGLFSMGRVSEISEITDPL</sequence>
<keyword evidence="2" id="KW-1185">Reference proteome</keyword>
<accession>A0ABU5N0B7</accession>
<dbReference type="Proteomes" id="UP001290861">
    <property type="component" value="Unassembled WGS sequence"/>
</dbReference>
<evidence type="ECO:0000313" key="2">
    <source>
        <dbReference type="Proteomes" id="UP001290861"/>
    </source>
</evidence>
<protein>
    <submittedName>
        <fullName evidence="1">Uncharacterized protein</fullName>
    </submittedName>
</protein>
<proteinExistence type="predicted"/>
<comment type="caution">
    <text evidence="1">The sequence shown here is derived from an EMBL/GenBank/DDBJ whole genome shotgun (WGS) entry which is preliminary data.</text>
</comment>
<organism evidence="1 2">
    <name type="scientific">Pontiella agarivorans</name>
    <dbReference type="NCBI Taxonomy" id="3038953"/>
    <lineage>
        <taxon>Bacteria</taxon>
        <taxon>Pseudomonadati</taxon>
        <taxon>Kiritimatiellota</taxon>
        <taxon>Kiritimatiellia</taxon>
        <taxon>Kiritimatiellales</taxon>
        <taxon>Pontiellaceae</taxon>
        <taxon>Pontiella</taxon>
    </lineage>
</organism>